<evidence type="ECO:0000256" key="1">
    <source>
        <dbReference type="SAM" id="Phobius"/>
    </source>
</evidence>
<keyword evidence="1" id="KW-0472">Membrane</keyword>
<dbReference type="AlphaFoldDB" id="A0A9D2J8K6"/>
<dbReference type="EMBL" id="DXBR01000107">
    <property type="protein sequence ID" value="HIZ40581.1"/>
    <property type="molecule type" value="Genomic_DNA"/>
</dbReference>
<organism evidence="2 3">
    <name type="scientific">Candidatus Anaerobutyricum stercoris</name>
    <dbReference type="NCBI Taxonomy" id="2838457"/>
    <lineage>
        <taxon>Bacteria</taxon>
        <taxon>Bacillati</taxon>
        <taxon>Bacillota</taxon>
        <taxon>Clostridia</taxon>
        <taxon>Lachnospirales</taxon>
        <taxon>Lachnospiraceae</taxon>
        <taxon>Anaerobutyricum</taxon>
    </lineage>
</organism>
<reference evidence="2" key="2">
    <citation type="submission" date="2021-04" db="EMBL/GenBank/DDBJ databases">
        <authorList>
            <person name="Gilroy R."/>
        </authorList>
    </citation>
    <scope>NUCLEOTIDE SEQUENCE</scope>
    <source>
        <strain evidence="2">CHK179-28034</strain>
    </source>
</reference>
<feature type="transmembrane region" description="Helical" evidence="1">
    <location>
        <begin position="45"/>
        <end position="65"/>
    </location>
</feature>
<sequence>MKKAVNYIVLVNLLFIVLNVAELIYAGYFRDEYNVTGEYTVLNSVLWILLALALISFTESCICILKRRGEEKKIFFTVVGVGLTTVLLFVNIFYVNYAYGQIRRYRPETVVSDDSAGNSADSGSAKADGEKKNVILDISSYFEFAYRCRTVEELKEHASAVLMGTVMEEQPWVDNDATIGTDYTVQVDKCYLGGLDADSTITISNLGGYVPAKEYFDKQDDPKAEPYRKEMEENPDNAYVRFLCDGAWLPEVGKKYIWFVEVLQEQGKTIYTPVNVYEGIYEIKNNSVERFAPASMEIMPDGTAGIPENIMTFSRMEQEIDK</sequence>
<comment type="caution">
    <text evidence="2">The sequence shown here is derived from an EMBL/GenBank/DDBJ whole genome shotgun (WGS) entry which is preliminary data.</text>
</comment>
<feature type="transmembrane region" description="Helical" evidence="1">
    <location>
        <begin position="74"/>
        <end position="97"/>
    </location>
</feature>
<proteinExistence type="predicted"/>
<gene>
    <name evidence="2" type="ORF">H9968_11825</name>
</gene>
<keyword evidence="1" id="KW-1133">Transmembrane helix</keyword>
<reference evidence="2" key="1">
    <citation type="journal article" date="2021" name="PeerJ">
        <title>Extensive microbial diversity within the chicken gut microbiome revealed by metagenomics and culture.</title>
        <authorList>
            <person name="Gilroy R."/>
            <person name="Ravi A."/>
            <person name="Getino M."/>
            <person name="Pursley I."/>
            <person name="Horton D.L."/>
            <person name="Alikhan N.F."/>
            <person name="Baker D."/>
            <person name="Gharbi K."/>
            <person name="Hall N."/>
            <person name="Watson M."/>
            <person name="Adriaenssens E.M."/>
            <person name="Foster-Nyarko E."/>
            <person name="Jarju S."/>
            <person name="Secka A."/>
            <person name="Antonio M."/>
            <person name="Oren A."/>
            <person name="Chaudhuri R.R."/>
            <person name="La Ragione R."/>
            <person name="Hildebrand F."/>
            <person name="Pallen M.J."/>
        </authorList>
    </citation>
    <scope>NUCLEOTIDE SEQUENCE</scope>
    <source>
        <strain evidence="2">CHK179-28034</strain>
    </source>
</reference>
<protein>
    <submittedName>
        <fullName evidence="2">Uncharacterized protein</fullName>
    </submittedName>
</protein>
<evidence type="ECO:0000313" key="2">
    <source>
        <dbReference type="EMBL" id="HIZ40581.1"/>
    </source>
</evidence>
<accession>A0A9D2J8K6</accession>
<dbReference type="Proteomes" id="UP000824049">
    <property type="component" value="Unassembled WGS sequence"/>
</dbReference>
<keyword evidence="1" id="KW-0812">Transmembrane</keyword>
<name>A0A9D2J8K6_9FIRM</name>
<evidence type="ECO:0000313" key="3">
    <source>
        <dbReference type="Proteomes" id="UP000824049"/>
    </source>
</evidence>
<feature type="transmembrane region" description="Helical" evidence="1">
    <location>
        <begin position="7"/>
        <end position="25"/>
    </location>
</feature>